<dbReference type="EMBL" id="JAYGIL010000016">
    <property type="protein sequence ID" value="MEA5404025.1"/>
    <property type="molecule type" value="Genomic_DNA"/>
</dbReference>
<organism evidence="1 2">
    <name type="scientific">Arcicella gelida</name>
    <dbReference type="NCBI Taxonomy" id="2984195"/>
    <lineage>
        <taxon>Bacteria</taxon>
        <taxon>Pseudomonadati</taxon>
        <taxon>Bacteroidota</taxon>
        <taxon>Cytophagia</taxon>
        <taxon>Cytophagales</taxon>
        <taxon>Flectobacillaceae</taxon>
        <taxon>Arcicella</taxon>
    </lineage>
</organism>
<dbReference type="Proteomes" id="UP001303899">
    <property type="component" value="Unassembled WGS sequence"/>
</dbReference>
<comment type="caution">
    <text evidence="1">The sequence shown here is derived from an EMBL/GenBank/DDBJ whole genome shotgun (WGS) entry which is preliminary data.</text>
</comment>
<dbReference type="PROSITE" id="PS51257">
    <property type="entry name" value="PROKAR_LIPOPROTEIN"/>
    <property type="match status" value="1"/>
</dbReference>
<protein>
    <submittedName>
        <fullName evidence="1">Uncharacterized protein</fullName>
    </submittedName>
</protein>
<evidence type="ECO:0000313" key="1">
    <source>
        <dbReference type="EMBL" id="MEA5404025.1"/>
    </source>
</evidence>
<accession>A0ABU5S6G2</accession>
<name>A0ABU5S6G2_9BACT</name>
<proteinExistence type="predicted"/>
<sequence>MKKQFKNYFRPVLYIIVGLSIVFSCQNINPLDGVELTVNDEVPKSPVLIHFANANSTSANVPSDFTVKISGKDASLVKMDGGSTNFQASHGLLPLALTQSSTPSASNPITFNIYAEIPGFAPVSQTITIKSDTTKVIDISAIELSNPAPGTSVSIAQATLNNGVASTETSFKISPSSTVSETTTISIPAGTKILDANGTAINANQLSSSMVYYSPTSPTSYGAFPGGFNPTNVVDEQGQPINNGNGINFVSAGLVSINMQASGTAVKKFSQPVKVSMEVNTNTTNFESGENVKEGDIVPLWSLNEETGAWKKEGNVTLTKNSSGKLVANFETTHLSCFNLDWFYFYGLGTCNTPLTVTLHIGAGREGYYDVALVTPQNQYLAAAHWEYVTDGKKVVFPNVANIPNAKIVISDFNLWLNPRLPILAETPIFNPCTKGAVDITWGSPAPPEFLNINMNIVGKCSNKDVKILPSGWYYIYDYTKALTGKDGWTYLYLVNGVIRYTYGSTITNTNGVYSIKLPVGHQYYVYTWNNNKWYESGLFTLGKNNFTLPAGTGITGSGAYNSATNTLNITGTFSASCN</sequence>
<gene>
    <name evidence="1" type="ORF">VB776_13935</name>
</gene>
<evidence type="ECO:0000313" key="2">
    <source>
        <dbReference type="Proteomes" id="UP001303899"/>
    </source>
</evidence>
<keyword evidence="2" id="KW-1185">Reference proteome</keyword>
<reference evidence="1 2" key="1">
    <citation type="submission" date="2023-12" db="EMBL/GenBank/DDBJ databases">
        <title>Novel species of the genus Arcicella isolated from rivers.</title>
        <authorList>
            <person name="Lu H."/>
        </authorList>
    </citation>
    <scope>NUCLEOTIDE SEQUENCE [LARGE SCALE GENOMIC DNA]</scope>
    <source>
        <strain evidence="1 2">DC2W</strain>
    </source>
</reference>
<dbReference type="RefSeq" id="WP_323697322.1">
    <property type="nucleotide sequence ID" value="NZ_JAYGIL010000016.1"/>
</dbReference>